<gene>
    <name evidence="2" type="ORF">FHX71_001628</name>
</gene>
<dbReference type="Proteomes" id="UP000540568">
    <property type="component" value="Unassembled WGS sequence"/>
</dbReference>
<protein>
    <recommendedName>
        <fullName evidence="1">SnoaL-like domain-containing protein</fullName>
    </recommendedName>
</protein>
<dbReference type="InterPro" id="IPR032710">
    <property type="entry name" value="NTF2-like_dom_sf"/>
</dbReference>
<sequence>MATITDATDPAALQYVLDRLAIQDLIVQYALGQDLHDNGDDQVQEQWDVVFAPDAHLDYRAGGAAPDLDYTTLIQTMRGPGGTMAGLDNWQHLQGIAAVDIDGDIATARTQHLHTHTGTTDGKDWNPMQTGFFVDRLERRPEGWRIVHRTLEILWMQTFPTV</sequence>
<dbReference type="RefSeq" id="WP_182615219.1">
    <property type="nucleotide sequence ID" value="NZ_BAAATF010000007.1"/>
</dbReference>
<organism evidence="2 3">
    <name type="scientific">Promicromonospora sukumoe</name>
    <dbReference type="NCBI Taxonomy" id="88382"/>
    <lineage>
        <taxon>Bacteria</taxon>
        <taxon>Bacillati</taxon>
        <taxon>Actinomycetota</taxon>
        <taxon>Actinomycetes</taxon>
        <taxon>Micrococcales</taxon>
        <taxon>Promicromonosporaceae</taxon>
        <taxon>Promicromonospora</taxon>
    </lineage>
</organism>
<dbReference type="Pfam" id="PF13577">
    <property type="entry name" value="SnoaL_4"/>
    <property type="match status" value="1"/>
</dbReference>
<dbReference type="SUPFAM" id="SSF54427">
    <property type="entry name" value="NTF2-like"/>
    <property type="match status" value="1"/>
</dbReference>
<feature type="domain" description="SnoaL-like" evidence="1">
    <location>
        <begin position="15"/>
        <end position="150"/>
    </location>
</feature>
<evidence type="ECO:0000313" key="2">
    <source>
        <dbReference type="EMBL" id="MBA8807686.1"/>
    </source>
</evidence>
<comment type="caution">
    <text evidence="2">The sequence shown here is derived from an EMBL/GenBank/DDBJ whole genome shotgun (WGS) entry which is preliminary data.</text>
</comment>
<proteinExistence type="predicted"/>
<name>A0A7W3PDF5_9MICO</name>
<dbReference type="InterPro" id="IPR037401">
    <property type="entry name" value="SnoaL-like"/>
</dbReference>
<evidence type="ECO:0000259" key="1">
    <source>
        <dbReference type="Pfam" id="PF13577"/>
    </source>
</evidence>
<evidence type="ECO:0000313" key="3">
    <source>
        <dbReference type="Proteomes" id="UP000540568"/>
    </source>
</evidence>
<dbReference type="EMBL" id="JACGWV010000001">
    <property type="protein sequence ID" value="MBA8807686.1"/>
    <property type="molecule type" value="Genomic_DNA"/>
</dbReference>
<dbReference type="Gene3D" id="3.10.450.50">
    <property type="match status" value="1"/>
</dbReference>
<dbReference type="AlphaFoldDB" id="A0A7W3PDF5"/>
<accession>A0A7W3PDF5</accession>
<reference evidence="2 3" key="1">
    <citation type="submission" date="2020-07" db="EMBL/GenBank/DDBJ databases">
        <title>Sequencing the genomes of 1000 actinobacteria strains.</title>
        <authorList>
            <person name="Klenk H.-P."/>
        </authorList>
    </citation>
    <scope>NUCLEOTIDE SEQUENCE [LARGE SCALE GENOMIC DNA]</scope>
    <source>
        <strain evidence="2 3">DSM 44121</strain>
    </source>
</reference>
<keyword evidence="3" id="KW-1185">Reference proteome</keyword>